<dbReference type="GO" id="GO:0009401">
    <property type="term" value="P:phosphoenolpyruvate-dependent sugar phosphotransferase system"/>
    <property type="evidence" value="ECO:0007669"/>
    <property type="project" value="InterPro"/>
</dbReference>
<proteinExistence type="predicted"/>
<evidence type="ECO:0000313" key="2">
    <source>
        <dbReference type="EMBL" id="VUS83678.1"/>
    </source>
</evidence>
<evidence type="ECO:0000313" key="3">
    <source>
        <dbReference type="Proteomes" id="UP000317374"/>
    </source>
</evidence>
<dbReference type="PANTHER" id="PTHR32502:SF26">
    <property type="entry name" value="PHOSPHOTRANSFERASE SYSTEM SUGAR-SPECIFIC EIID COMPONENT"/>
    <property type="match status" value="1"/>
</dbReference>
<protein>
    <submittedName>
        <fullName evidence="2">PTS system mannose-specific EIID component</fullName>
    </submittedName>
</protein>
<feature type="transmembrane region" description="Helical" evidence="1">
    <location>
        <begin position="137"/>
        <end position="156"/>
    </location>
</feature>
<dbReference type="GO" id="GO:0005886">
    <property type="term" value="C:plasma membrane"/>
    <property type="evidence" value="ECO:0007669"/>
    <property type="project" value="TreeGrafter"/>
</dbReference>
<dbReference type="Pfam" id="PF03613">
    <property type="entry name" value="EIID-AGA"/>
    <property type="match status" value="1"/>
</dbReference>
<dbReference type="AlphaFoldDB" id="A0A564PAT5"/>
<feature type="transmembrane region" description="Helical" evidence="1">
    <location>
        <begin position="276"/>
        <end position="293"/>
    </location>
</feature>
<keyword evidence="1" id="KW-1133">Transmembrane helix</keyword>
<feature type="transmembrane region" description="Helical" evidence="1">
    <location>
        <begin position="249"/>
        <end position="267"/>
    </location>
</feature>
<dbReference type="PANTHER" id="PTHR32502">
    <property type="entry name" value="N-ACETYLGALACTOSAMINE PERMEASE II COMPONENT-RELATED"/>
    <property type="match status" value="1"/>
</dbReference>
<keyword evidence="1" id="KW-0472">Membrane</keyword>
<name>A0A564PAT5_9ENTR</name>
<dbReference type="EMBL" id="CABGGW010000045">
    <property type="protein sequence ID" value="VUS83678.1"/>
    <property type="molecule type" value="Genomic_DNA"/>
</dbReference>
<evidence type="ECO:0000256" key="1">
    <source>
        <dbReference type="SAM" id="Phobius"/>
    </source>
</evidence>
<dbReference type="Proteomes" id="UP000317374">
    <property type="component" value="Unassembled WGS sequence"/>
</dbReference>
<dbReference type="InterPro" id="IPR004704">
    <property type="entry name" value="PTS_IID_man"/>
</dbReference>
<feature type="transmembrane region" description="Helical" evidence="1">
    <location>
        <begin position="207"/>
        <end position="229"/>
    </location>
</feature>
<accession>A0A564PAT5</accession>
<dbReference type="InterPro" id="IPR050303">
    <property type="entry name" value="GatZ_KbaZ_carbometab"/>
</dbReference>
<dbReference type="RefSeq" id="WP_331330672.1">
    <property type="nucleotide sequence ID" value="NZ_JADOYW010000057.1"/>
</dbReference>
<gene>
    <name evidence="2" type="primary">manZ_1</name>
    <name evidence="2" type="ORF">SB6422_02465</name>
</gene>
<keyword evidence="1" id="KW-0812">Transmembrane</keyword>
<sequence length="299" mass="32762">MSLTVEQTKGVSYSMKEVDEISQSQRKLSAKTLNKSFWLWFYGHQVCYSLELMQTLGYMTAMNPIINELYDNDEDKKNALNTYSTFFNTEPQLGTVIVGVTVGLEEARANGEKIDNDMIAGIRAGLMGPIAGIGDSLIIGTLIPILLGIGLGLSTGGSPLGAIFYIVMWNLIAIFGMRYLYYKGYKLGWKAVDFIVGNKASAIRESIAMLGTIVIGAVAALWVNIQTSFVMLNDSGGTIVNLQHTLDSIFPKILTALTVLLCWWLMTKRKMGPTKVMGLLVLIAFAGVLLGIFDPKISY</sequence>
<organism evidence="2 3">
    <name type="scientific">Klebsiella huaxiensis</name>
    <dbReference type="NCBI Taxonomy" id="2153354"/>
    <lineage>
        <taxon>Bacteria</taxon>
        <taxon>Pseudomonadati</taxon>
        <taxon>Pseudomonadota</taxon>
        <taxon>Gammaproteobacteria</taxon>
        <taxon>Enterobacterales</taxon>
        <taxon>Enterobacteriaceae</taxon>
        <taxon>Klebsiella/Raoultella group</taxon>
        <taxon>Klebsiella</taxon>
    </lineage>
</organism>
<feature type="transmembrane region" description="Helical" evidence="1">
    <location>
        <begin position="162"/>
        <end position="181"/>
    </location>
</feature>
<reference evidence="2 3" key="1">
    <citation type="submission" date="2019-07" db="EMBL/GenBank/DDBJ databases">
        <authorList>
            <person name="Brisse S."/>
            <person name="Rodrigues C."/>
            <person name="Thorpe H."/>
        </authorList>
    </citation>
    <scope>NUCLEOTIDE SEQUENCE [LARGE SCALE GENOMIC DNA]</scope>
    <source>
        <strain evidence="2">SB6422</strain>
    </source>
</reference>
<dbReference type="PROSITE" id="PS51108">
    <property type="entry name" value="PTS_EIID"/>
    <property type="match status" value="1"/>
</dbReference>